<gene>
    <name evidence="1" type="primary">ORF219906</name>
</gene>
<dbReference type="AlphaFoldDB" id="A0A0B7C2M1"/>
<feature type="non-terminal residue" evidence="1">
    <location>
        <position position="1"/>
    </location>
</feature>
<organism evidence="1">
    <name type="scientific">Arion vulgaris</name>
    <dbReference type="NCBI Taxonomy" id="1028688"/>
    <lineage>
        <taxon>Eukaryota</taxon>
        <taxon>Metazoa</taxon>
        <taxon>Spiralia</taxon>
        <taxon>Lophotrochozoa</taxon>
        <taxon>Mollusca</taxon>
        <taxon>Gastropoda</taxon>
        <taxon>Heterobranchia</taxon>
        <taxon>Euthyneura</taxon>
        <taxon>Panpulmonata</taxon>
        <taxon>Eupulmonata</taxon>
        <taxon>Stylommatophora</taxon>
        <taxon>Helicina</taxon>
        <taxon>Arionoidea</taxon>
        <taxon>Arionidae</taxon>
        <taxon>Arion</taxon>
    </lineage>
</organism>
<evidence type="ECO:0000313" key="1">
    <source>
        <dbReference type="EMBL" id="CEK98891.1"/>
    </source>
</evidence>
<proteinExistence type="predicted"/>
<reference evidence="1" key="1">
    <citation type="submission" date="2014-12" db="EMBL/GenBank/DDBJ databases">
        <title>Insight into the proteome of Arion vulgaris.</title>
        <authorList>
            <person name="Aradska J."/>
            <person name="Bulat T."/>
            <person name="Smidak R."/>
            <person name="Sarate P."/>
            <person name="Gangsoo J."/>
            <person name="Sialana F."/>
            <person name="Bilban M."/>
            <person name="Lubec G."/>
        </authorList>
    </citation>
    <scope>NUCLEOTIDE SEQUENCE</scope>
    <source>
        <tissue evidence="1">Skin</tissue>
    </source>
</reference>
<dbReference type="EMBL" id="HACG01052020">
    <property type="protein sequence ID" value="CEK98891.1"/>
    <property type="molecule type" value="Transcribed_RNA"/>
</dbReference>
<sequence length="68" mass="8152">LSKPPPWECKFSQRQVQMKKNVFPEWILEGRCETDKCFYRIYNCEPIKYTLKLLQRDPTTCNPLPSTN</sequence>
<feature type="non-terminal residue" evidence="1">
    <location>
        <position position="68"/>
    </location>
</feature>
<protein>
    <submittedName>
        <fullName evidence="1">Uncharacterized protein</fullName>
    </submittedName>
</protein>
<dbReference type="SUPFAM" id="SSF57501">
    <property type="entry name" value="Cystine-knot cytokines"/>
    <property type="match status" value="1"/>
</dbReference>
<accession>A0A0B7C2M1</accession>
<name>A0A0B7C2M1_9EUPU</name>
<dbReference type="InterPro" id="IPR029034">
    <property type="entry name" value="Cystine-knot_cytokine"/>
</dbReference>